<accession>A0AAE0GT95</accession>
<keyword evidence="12" id="KW-0862">Zinc</keyword>
<proteinExistence type="inferred from homology"/>
<evidence type="ECO:0000256" key="8">
    <source>
        <dbReference type="ARBA" id="ARBA00022723"/>
    </source>
</evidence>
<dbReference type="InterPro" id="IPR013083">
    <property type="entry name" value="Znf_RING/FYVE/PHD"/>
</dbReference>
<dbReference type="EC" id="2.3.2.27" evidence="5"/>
<evidence type="ECO:0000313" key="20">
    <source>
        <dbReference type="Proteomes" id="UP001190700"/>
    </source>
</evidence>
<dbReference type="PANTHER" id="PTHR22763">
    <property type="entry name" value="RING ZINC FINGER PROTEIN"/>
    <property type="match status" value="1"/>
</dbReference>
<keyword evidence="20" id="KW-1185">Reference proteome</keyword>
<feature type="compositionally biased region" description="Low complexity" evidence="16">
    <location>
        <begin position="380"/>
        <end position="394"/>
    </location>
</feature>
<dbReference type="AlphaFoldDB" id="A0AAE0GT95"/>
<dbReference type="GO" id="GO:0061630">
    <property type="term" value="F:ubiquitin protein ligase activity"/>
    <property type="evidence" value="ECO:0007669"/>
    <property type="project" value="UniProtKB-EC"/>
</dbReference>
<dbReference type="GO" id="GO:0043161">
    <property type="term" value="P:proteasome-mediated ubiquitin-dependent protein catabolic process"/>
    <property type="evidence" value="ECO:0007669"/>
    <property type="project" value="TreeGrafter"/>
</dbReference>
<evidence type="ECO:0000256" key="2">
    <source>
        <dbReference type="ARBA" id="ARBA00004477"/>
    </source>
</evidence>
<dbReference type="InterPro" id="IPR058051">
    <property type="entry name" value="Znf_RING_synoviolin"/>
</dbReference>
<evidence type="ECO:0000256" key="16">
    <source>
        <dbReference type="SAM" id="MobiDB-lite"/>
    </source>
</evidence>
<dbReference type="SMART" id="SM00184">
    <property type="entry name" value="RING"/>
    <property type="match status" value="1"/>
</dbReference>
<feature type="transmembrane region" description="Helical" evidence="17">
    <location>
        <begin position="99"/>
        <end position="119"/>
    </location>
</feature>
<name>A0AAE0GT95_9CHLO</name>
<comment type="pathway">
    <text evidence="3">Protein modification; protein ubiquitination.</text>
</comment>
<keyword evidence="10" id="KW-0833">Ubl conjugation pathway</keyword>
<dbReference type="Proteomes" id="UP001190700">
    <property type="component" value="Unassembled WGS sequence"/>
</dbReference>
<dbReference type="EMBL" id="LGRX02002552">
    <property type="protein sequence ID" value="KAK3283990.1"/>
    <property type="molecule type" value="Genomic_DNA"/>
</dbReference>
<feature type="region of interest" description="Disordered" evidence="16">
    <location>
        <begin position="685"/>
        <end position="721"/>
    </location>
</feature>
<evidence type="ECO:0000256" key="4">
    <source>
        <dbReference type="ARBA" id="ARBA00010089"/>
    </source>
</evidence>
<comment type="subcellular location">
    <subcellularLocation>
        <location evidence="2">Endoplasmic reticulum membrane</location>
        <topology evidence="2">Multi-pass membrane protein</topology>
    </subcellularLocation>
</comment>
<dbReference type="PANTHER" id="PTHR22763:SF184">
    <property type="entry name" value="E3 UBIQUITIN-PROTEIN LIGASE SYNOVIOLIN"/>
    <property type="match status" value="1"/>
</dbReference>
<feature type="transmembrane region" description="Helical" evidence="17">
    <location>
        <begin position="516"/>
        <end position="534"/>
    </location>
</feature>
<feature type="transmembrane region" description="Helical" evidence="17">
    <location>
        <begin position="139"/>
        <end position="158"/>
    </location>
</feature>
<dbReference type="InterPro" id="IPR050731">
    <property type="entry name" value="HRD1_E3_ubiq-ligases"/>
</dbReference>
<dbReference type="InterPro" id="IPR001841">
    <property type="entry name" value="Znf_RING"/>
</dbReference>
<evidence type="ECO:0000256" key="15">
    <source>
        <dbReference type="PROSITE-ProRule" id="PRU00175"/>
    </source>
</evidence>
<feature type="compositionally biased region" description="Low complexity" evidence="16">
    <location>
        <begin position="640"/>
        <end position="651"/>
    </location>
</feature>
<dbReference type="GO" id="GO:0036503">
    <property type="term" value="P:ERAD pathway"/>
    <property type="evidence" value="ECO:0007669"/>
    <property type="project" value="TreeGrafter"/>
</dbReference>
<evidence type="ECO:0000256" key="9">
    <source>
        <dbReference type="ARBA" id="ARBA00022771"/>
    </source>
</evidence>
<sequence length="721" mass="76490">MISLSTYLFGSFALSSAVVYHAFSTREQFYPAMLFLSTSKLSVVIMGNMAFALTLVLGQVLKKIFLGQLRESEVERLCERSKDAITETCLAMTIFREEFNANFVAMFVSLLFIKLGHWLSQDRVEYIEITPAVSRLAHLRIITFLGLLLLVDALFLQYTMGMTLSREPSILLYFAFEYVILASGTVSTFLKYGLYVVDMIMEGRWENKGVYVFYLELVTDLLHLFVYLAFFLIILHTYGFPLHLMRELYWTFRNFRNRVADFIRYRRVTANMNERFPDATPEEIVRSDAICIICREEMTSAKKLPCGHLFHTHCLRSWLERQQQASTCPTCRAPVLIDPTPPAAPEAPAPNMNNNNRAPGDVNAGGGVGPAPAPMPGVPPATGAPGVRPAAGPHGVHRAANWGTGVNPTPPMAANNAAAGAPAGQPQATQGRTGVSPAGVAGSVPAPLGNNWREWLSQNPGGMIPGAQDAAVSGAPWSTAQAQSMPPYAFGGFPPAGFTAAPPQQTTVATNPEQHAIAAAAAAAAAVAVSMYMFTPQPGFLPTTLFPGAAQPGAETGAGGSETRAGGATEPNLAGVMQALDVLQRELPLLVAQQRVALASTVPPAPPPPSGEQVANGAGGHDTHVLSSRTAVGVFAPTSGAGSSAGAGPSADPVHPPCSDVKGKGKIGEENVSLDVNPAVPVAVEGECSSAGPMEPSPKPVQPNEQGDADYTASQTKEPIE</sequence>
<protein>
    <recommendedName>
        <fullName evidence="5">RING-type E3 ubiquitin transferase</fullName>
        <ecNumber evidence="5">2.3.2.27</ecNumber>
    </recommendedName>
</protein>
<dbReference type="FunFam" id="3.30.40.10:FF:000194">
    <property type="entry name" value="ERAD-associated E3 ubiquitin-protein ligase HRD1A"/>
    <property type="match status" value="1"/>
</dbReference>
<feature type="domain" description="RING-type" evidence="18">
    <location>
        <begin position="291"/>
        <end position="332"/>
    </location>
</feature>
<keyword evidence="8" id="KW-0479">Metal-binding</keyword>
<feature type="transmembrane region" description="Helical" evidence="17">
    <location>
        <begin position="41"/>
        <end position="61"/>
    </location>
</feature>
<keyword evidence="9 15" id="KW-0863">Zinc-finger</keyword>
<evidence type="ECO:0000256" key="5">
    <source>
        <dbReference type="ARBA" id="ARBA00012483"/>
    </source>
</evidence>
<dbReference type="PROSITE" id="PS50089">
    <property type="entry name" value="ZF_RING_2"/>
    <property type="match status" value="1"/>
</dbReference>
<evidence type="ECO:0000256" key="11">
    <source>
        <dbReference type="ARBA" id="ARBA00022824"/>
    </source>
</evidence>
<evidence type="ECO:0000256" key="1">
    <source>
        <dbReference type="ARBA" id="ARBA00000900"/>
    </source>
</evidence>
<comment type="catalytic activity">
    <reaction evidence="1">
        <text>S-ubiquitinyl-[E2 ubiquitin-conjugating enzyme]-L-cysteine + [acceptor protein]-L-lysine = [E2 ubiquitin-conjugating enzyme]-L-cysteine + N(6)-ubiquitinyl-[acceptor protein]-L-lysine.</text>
        <dbReference type="EC" id="2.3.2.27"/>
    </reaction>
</comment>
<gene>
    <name evidence="19" type="ORF">CYMTET_8333</name>
</gene>
<evidence type="ECO:0000256" key="10">
    <source>
        <dbReference type="ARBA" id="ARBA00022786"/>
    </source>
</evidence>
<evidence type="ECO:0000256" key="13">
    <source>
        <dbReference type="ARBA" id="ARBA00022989"/>
    </source>
</evidence>
<evidence type="ECO:0000313" key="19">
    <source>
        <dbReference type="EMBL" id="KAK3283990.1"/>
    </source>
</evidence>
<feature type="region of interest" description="Disordered" evidence="16">
    <location>
        <begin position="546"/>
        <end position="569"/>
    </location>
</feature>
<dbReference type="Gene3D" id="3.30.40.10">
    <property type="entry name" value="Zinc/RING finger domain, C3HC4 (zinc finger)"/>
    <property type="match status" value="1"/>
</dbReference>
<evidence type="ECO:0000256" key="14">
    <source>
        <dbReference type="ARBA" id="ARBA00023136"/>
    </source>
</evidence>
<evidence type="ECO:0000256" key="3">
    <source>
        <dbReference type="ARBA" id="ARBA00004906"/>
    </source>
</evidence>
<dbReference type="CDD" id="cd16479">
    <property type="entry name" value="RING-H2_synoviolin"/>
    <property type="match status" value="1"/>
</dbReference>
<keyword evidence="6" id="KW-0808">Transferase</keyword>
<keyword evidence="13 17" id="KW-1133">Transmembrane helix</keyword>
<feature type="compositionally biased region" description="Low complexity" evidence="16">
    <location>
        <begin position="349"/>
        <end position="362"/>
    </location>
</feature>
<keyword evidence="7 17" id="KW-0812">Transmembrane</keyword>
<feature type="transmembrane region" description="Helical" evidence="17">
    <location>
        <begin position="170"/>
        <end position="190"/>
    </location>
</feature>
<evidence type="ECO:0000256" key="12">
    <source>
        <dbReference type="ARBA" id="ARBA00022833"/>
    </source>
</evidence>
<evidence type="ECO:0000256" key="6">
    <source>
        <dbReference type="ARBA" id="ARBA00022679"/>
    </source>
</evidence>
<comment type="caution">
    <text evidence="19">The sequence shown here is derived from an EMBL/GenBank/DDBJ whole genome shotgun (WGS) entry which is preliminary data.</text>
</comment>
<dbReference type="GO" id="GO:0008270">
    <property type="term" value="F:zinc ion binding"/>
    <property type="evidence" value="ECO:0007669"/>
    <property type="project" value="UniProtKB-KW"/>
</dbReference>
<keyword evidence="11" id="KW-0256">Endoplasmic reticulum</keyword>
<dbReference type="SUPFAM" id="SSF57850">
    <property type="entry name" value="RING/U-box"/>
    <property type="match status" value="1"/>
</dbReference>
<feature type="compositionally biased region" description="Polar residues" evidence="16">
    <location>
        <begin position="712"/>
        <end position="721"/>
    </location>
</feature>
<reference evidence="19 20" key="1">
    <citation type="journal article" date="2015" name="Genome Biol. Evol.">
        <title>Comparative Genomics of a Bacterivorous Green Alga Reveals Evolutionary Causalities and Consequences of Phago-Mixotrophic Mode of Nutrition.</title>
        <authorList>
            <person name="Burns J.A."/>
            <person name="Paasch A."/>
            <person name="Narechania A."/>
            <person name="Kim E."/>
        </authorList>
    </citation>
    <scope>NUCLEOTIDE SEQUENCE [LARGE SCALE GENOMIC DNA]</scope>
    <source>
        <strain evidence="19 20">PLY_AMNH</strain>
    </source>
</reference>
<dbReference type="InterPro" id="IPR057992">
    <property type="entry name" value="TPR_SYVN1_N"/>
</dbReference>
<feature type="compositionally biased region" description="Low complexity" evidence="16">
    <location>
        <begin position="412"/>
        <end position="431"/>
    </location>
</feature>
<dbReference type="Pfam" id="PF13639">
    <property type="entry name" value="zf-RING_2"/>
    <property type="match status" value="1"/>
</dbReference>
<evidence type="ECO:0000256" key="17">
    <source>
        <dbReference type="SAM" id="Phobius"/>
    </source>
</evidence>
<feature type="region of interest" description="Disordered" evidence="16">
    <location>
        <begin position="640"/>
        <end position="666"/>
    </location>
</feature>
<organism evidence="19 20">
    <name type="scientific">Cymbomonas tetramitiformis</name>
    <dbReference type="NCBI Taxonomy" id="36881"/>
    <lineage>
        <taxon>Eukaryota</taxon>
        <taxon>Viridiplantae</taxon>
        <taxon>Chlorophyta</taxon>
        <taxon>Pyramimonadophyceae</taxon>
        <taxon>Pyramimonadales</taxon>
        <taxon>Pyramimonadaceae</taxon>
        <taxon>Cymbomonas</taxon>
    </lineage>
</organism>
<dbReference type="Pfam" id="PF25563">
    <property type="entry name" value="TPR_SYVN1_N"/>
    <property type="match status" value="1"/>
</dbReference>
<evidence type="ECO:0000256" key="7">
    <source>
        <dbReference type="ARBA" id="ARBA00022692"/>
    </source>
</evidence>
<feature type="region of interest" description="Disordered" evidence="16">
    <location>
        <begin position="602"/>
        <end position="623"/>
    </location>
</feature>
<feature type="transmembrane region" description="Helical" evidence="17">
    <location>
        <begin position="210"/>
        <end position="235"/>
    </location>
</feature>
<keyword evidence="14 17" id="KW-0472">Membrane</keyword>
<comment type="similarity">
    <text evidence="4">Belongs to the HRD1 family.</text>
</comment>
<evidence type="ECO:0000259" key="18">
    <source>
        <dbReference type="PROSITE" id="PS50089"/>
    </source>
</evidence>
<feature type="region of interest" description="Disordered" evidence="16">
    <location>
        <begin position="341"/>
        <end position="440"/>
    </location>
</feature>
<dbReference type="GO" id="GO:0005789">
    <property type="term" value="C:endoplasmic reticulum membrane"/>
    <property type="evidence" value="ECO:0007669"/>
    <property type="project" value="UniProtKB-SubCell"/>
</dbReference>